<keyword evidence="2" id="KW-0732">Signal</keyword>
<comment type="similarity">
    <text evidence="1">Belongs to the leucine-binding protein family.</text>
</comment>
<protein>
    <submittedName>
        <fullName evidence="5">ABC transporter, substrate-binding protein (Cluster 4, leucine/isoleucine/valine/benzoate)</fullName>
    </submittedName>
</protein>
<dbReference type="GO" id="GO:0006865">
    <property type="term" value="P:amino acid transport"/>
    <property type="evidence" value="ECO:0007669"/>
    <property type="project" value="UniProtKB-KW"/>
</dbReference>
<dbReference type="EMBL" id="CADCTG010000299">
    <property type="protein sequence ID" value="CAA9282379.1"/>
    <property type="molecule type" value="Genomic_DNA"/>
</dbReference>
<reference evidence="5" key="1">
    <citation type="submission" date="2020-02" db="EMBL/GenBank/DDBJ databases">
        <authorList>
            <person name="Meier V. D."/>
        </authorList>
    </citation>
    <scope>NUCLEOTIDE SEQUENCE</scope>
    <source>
        <strain evidence="5">AVDCRST_MAG08</strain>
    </source>
</reference>
<dbReference type="SUPFAM" id="SSF53822">
    <property type="entry name" value="Periplasmic binding protein-like I"/>
    <property type="match status" value="1"/>
</dbReference>
<evidence type="ECO:0000313" key="5">
    <source>
        <dbReference type="EMBL" id="CAA9282379.1"/>
    </source>
</evidence>
<organism evidence="5">
    <name type="scientific">uncultured Acetobacteraceae bacterium</name>
    <dbReference type="NCBI Taxonomy" id="169975"/>
    <lineage>
        <taxon>Bacteria</taxon>
        <taxon>Pseudomonadati</taxon>
        <taxon>Pseudomonadota</taxon>
        <taxon>Alphaproteobacteria</taxon>
        <taxon>Acetobacterales</taxon>
        <taxon>Acetobacteraceae</taxon>
        <taxon>environmental samples</taxon>
    </lineage>
</organism>
<dbReference type="Pfam" id="PF13458">
    <property type="entry name" value="Peripla_BP_6"/>
    <property type="match status" value="1"/>
</dbReference>
<dbReference type="InterPro" id="IPR028082">
    <property type="entry name" value="Peripla_BP_I"/>
</dbReference>
<feature type="domain" description="Leucine-binding protein" evidence="4">
    <location>
        <begin position="29"/>
        <end position="372"/>
    </location>
</feature>
<evidence type="ECO:0000259" key="4">
    <source>
        <dbReference type="Pfam" id="PF13458"/>
    </source>
</evidence>
<keyword evidence="3" id="KW-0029">Amino-acid transport</keyword>
<evidence type="ECO:0000256" key="1">
    <source>
        <dbReference type="ARBA" id="ARBA00010062"/>
    </source>
</evidence>
<dbReference type="PANTHER" id="PTHR30483:SF6">
    <property type="entry name" value="PERIPLASMIC BINDING PROTEIN OF ABC TRANSPORTER FOR NATURAL AMINO ACIDS"/>
    <property type="match status" value="1"/>
</dbReference>
<gene>
    <name evidence="5" type="ORF">AVDCRST_MAG08-3960</name>
</gene>
<keyword evidence="3" id="KW-0813">Transport</keyword>
<proteinExistence type="inferred from homology"/>
<dbReference type="InterPro" id="IPR028081">
    <property type="entry name" value="Leu-bd"/>
</dbReference>
<evidence type="ECO:0000256" key="3">
    <source>
        <dbReference type="ARBA" id="ARBA00022970"/>
    </source>
</evidence>
<dbReference type="AlphaFoldDB" id="A0A6J4JMI0"/>
<dbReference type="PANTHER" id="PTHR30483">
    <property type="entry name" value="LEUCINE-SPECIFIC-BINDING PROTEIN"/>
    <property type="match status" value="1"/>
</dbReference>
<name>A0A6J4JMI0_9PROT</name>
<dbReference type="Gene3D" id="3.40.50.2300">
    <property type="match status" value="2"/>
</dbReference>
<dbReference type="CDD" id="cd06327">
    <property type="entry name" value="PBP1_SBP-like"/>
    <property type="match status" value="1"/>
</dbReference>
<accession>A0A6J4JMI0</accession>
<sequence>MSYTVTRRGLAAAAASGPLLRSARAQQRPLRVGVLTDLSGPFRDASGPVSVAAVRQAVEDFGPAGRGLSVEVLQADQQNRPDVAVSLARQWFDRDGVDAVVDCVGSAVALAVSGVAREKDKVCIVAGAGTADLTGPQCSPNTVHYAYDTWMLAKSTGEAMVRAGGESWFFVTADYAFGHAIERDTSAFVRAAGGRIIGSARHPFPGTTDFSSYLVAAQASGARVLGVANAGNDTSNTIKQVAEFGLTRRGMRVAALVMVVADVHALGLQAAQGLFMTETFYWDLNDRTRALSARLAPRIGGARMTMLQAGSYGGALHWLKAVAAMDAGARSSGRAVVERMKALPTDDDAFGAGRVREDGRKLHPAYLLQVKAPGEASGAWDYCRVVATTGAEEAFRPLAQGGCPLVRS</sequence>
<dbReference type="InterPro" id="IPR051010">
    <property type="entry name" value="BCAA_transport"/>
</dbReference>
<evidence type="ECO:0000256" key="2">
    <source>
        <dbReference type="ARBA" id="ARBA00022729"/>
    </source>
</evidence>